<feature type="domain" description="Thiamine pyrophosphate enzyme TPP-binding" evidence="16">
    <location>
        <begin position="410"/>
        <end position="557"/>
    </location>
</feature>
<dbReference type="Gene3D" id="3.40.50.970">
    <property type="match status" value="2"/>
</dbReference>
<evidence type="ECO:0000256" key="4">
    <source>
        <dbReference type="ARBA" id="ARBA00013145"/>
    </source>
</evidence>
<dbReference type="GO" id="GO:0003984">
    <property type="term" value="F:acetolactate synthase activity"/>
    <property type="evidence" value="ECO:0007669"/>
    <property type="project" value="UniProtKB-EC"/>
</dbReference>
<evidence type="ECO:0000259" key="17">
    <source>
        <dbReference type="Pfam" id="PF02776"/>
    </source>
</evidence>
<comment type="similarity">
    <text evidence="3 14">Belongs to the TPP enzyme family.</text>
</comment>
<keyword evidence="7 14" id="KW-0808">Transferase</keyword>
<dbReference type="RefSeq" id="WP_119754747.1">
    <property type="nucleotide sequence ID" value="NZ_CP032382.1"/>
</dbReference>
<dbReference type="PANTHER" id="PTHR18968">
    <property type="entry name" value="THIAMINE PYROPHOSPHATE ENZYMES"/>
    <property type="match status" value="1"/>
</dbReference>
<gene>
    <name evidence="18" type="primary">ilvB</name>
    <name evidence="18" type="ORF">D4L85_13200</name>
</gene>
<dbReference type="GO" id="GO:0000287">
    <property type="term" value="F:magnesium ion binding"/>
    <property type="evidence" value="ECO:0007669"/>
    <property type="project" value="UniProtKB-UniRule"/>
</dbReference>
<evidence type="ECO:0000256" key="9">
    <source>
        <dbReference type="ARBA" id="ARBA00022827"/>
    </source>
</evidence>
<sequence length="585" mass="63475">MDALLTKTKLAVGTETQPKQKITGSEVLLRSLVEEGADIIFGYPGGAIMPVYDALYHYADRLTHILVRHEQGAIHAAQGFARVSGKAGVVFATSGPGATNLVTGLADALIDSTPLVCITGQVFAHLLGTDAFQETDVVNTTIPVTKWNIQVTEAKDIAPAVARAFYIANTGRPGPVLVDITKNAQNEMIEEADYKKCESIRTYKPKPTLQPTQVDAAAELINNAKRPYILAGQGILLSGATKELIAFSEKTGIPVASTLLGLGAFPTDHPNYVGFLGMHGNYGPNLNTNECDVLIAVGMRFDDRVTGNVSKYAKQAKVVHIEIDKAEINKIIKADVAVHADAKEALTALQPKCKANRHAEWIASFKKLNDEEYDKVVRKEFFPTSEKLTMAEVIHHLSNFTKGEAVVVTDVGQHQMTTSRYYQYKDPRTNVTSGGAGTMGFALPAAMGAKLGTPAKQVVAVIGDGGYQMTVQELGTIMQYKIPVKIIVLNNNFLGMVRQWQQLFHGKRYSFTEMQNPDFVKLAEAYSIPARKVEARDDLQGALKEMLAAETPYFLEVVVGKEDNVFPMVPAGAGVADVLLEAPKI</sequence>
<evidence type="ECO:0000256" key="11">
    <source>
        <dbReference type="ARBA" id="ARBA00023052"/>
    </source>
</evidence>
<dbReference type="OrthoDB" id="4494979at2"/>
<keyword evidence="8 14" id="KW-0479">Metal-binding</keyword>
<dbReference type="InterPro" id="IPR029035">
    <property type="entry name" value="DHS-like_NAD/FAD-binding_dom"/>
</dbReference>
<organism evidence="18 19">
    <name type="scientific">Chryseolinea soli</name>
    <dbReference type="NCBI Taxonomy" id="2321403"/>
    <lineage>
        <taxon>Bacteria</taxon>
        <taxon>Pseudomonadati</taxon>
        <taxon>Bacteroidota</taxon>
        <taxon>Cytophagia</taxon>
        <taxon>Cytophagales</taxon>
        <taxon>Fulvivirgaceae</taxon>
        <taxon>Chryseolinea</taxon>
    </lineage>
</organism>
<feature type="domain" description="Thiamine pyrophosphate enzyme central" evidence="15">
    <location>
        <begin position="214"/>
        <end position="349"/>
    </location>
</feature>
<evidence type="ECO:0000313" key="19">
    <source>
        <dbReference type="Proteomes" id="UP000266183"/>
    </source>
</evidence>
<dbReference type="GO" id="GO:0009099">
    <property type="term" value="P:L-valine biosynthetic process"/>
    <property type="evidence" value="ECO:0007669"/>
    <property type="project" value="UniProtKB-UniPathway"/>
</dbReference>
<dbReference type="Pfam" id="PF00205">
    <property type="entry name" value="TPP_enzyme_M"/>
    <property type="match status" value="1"/>
</dbReference>
<dbReference type="GO" id="GO:0005948">
    <property type="term" value="C:acetolactate synthase complex"/>
    <property type="evidence" value="ECO:0007669"/>
    <property type="project" value="UniProtKB-ARBA"/>
</dbReference>
<keyword evidence="19" id="KW-1185">Reference proteome</keyword>
<dbReference type="GO" id="GO:0050660">
    <property type="term" value="F:flavin adenine dinucleotide binding"/>
    <property type="evidence" value="ECO:0007669"/>
    <property type="project" value="InterPro"/>
</dbReference>
<comment type="pathway">
    <text evidence="2 14">Amino-acid biosynthesis; L-valine biosynthesis; L-valine from pyruvate: step 1/4.</text>
</comment>
<dbReference type="InterPro" id="IPR012000">
    <property type="entry name" value="Thiamin_PyroP_enz_cen_dom"/>
</dbReference>
<dbReference type="InterPro" id="IPR011766">
    <property type="entry name" value="TPP_enzyme_TPP-bd"/>
</dbReference>
<proteinExistence type="inferred from homology"/>
<evidence type="ECO:0000256" key="3">
    <source>
        <dbReference type="ARBA" id="ARBA00007812"/>
    </source>
</evidence>
<dbReference type="InterPro" id="IPR012846">
    <property type="entry name" value="Acetolactate_synth_lsu"/>
</dbReference>
<dbReference type="PROSITE" id="PS00187">
    <property type="entry name" value="TPP_ENZYMES"/>
    <property type="match status" value="1"/>
</dbReference>
<comment type="cofactor">
    <cofactor evidence="14">
        <name>Mg(2+)</name>
        <dbReference type="ChEBI" id="CHEBI:18420"/>
    </cofactor>
    <text evidence="14">Binds 1 Mg(2+) ion per subunit.</text>
</comment>
<dbReference type="KEGG" id="chk:D4L85_13200"/>
<evidence type="ECO:0000256" key="1">
    <source>
        <dbReference type="ARBA" id="ARBA00004974"/>
    </source>
</evidence>
<comment type="pathway">
    <text evidence="1 14">Amino-acid biosynthesis; L-isoleucine biosynthesis; L-isoleucine from 2-oxobutanoate: step 1/4.</text>
</comment>
<dbReference type="InterPro" id="IPR039368">
    <property type="entry name" value="AHAS_TPP"/>
</dbReference>
<dbReference type="FunFam" id="3.40.50.970:FF:000016">
    <property type="entry name" value="Acetolactate synthase"/>
    <property type="match status" value="1"/>
</dbReference>
<dbReference type="InterPro" id="IPR045229">
    <property type="entry name" value="TPP_enz"/>
</dbReference>
<evidence type="ECO:0000256" key="13">
    <source>
        <dbReference type="ARBA" id="ARBA00048670"/>
    </source>
</evidence>
<keyword evidence="5 14" id="KW-0028">Amino-acid biosynthesis</keyword>
<name>A0A385SNF8_9BACT</name>
<keyword evidence="6" id="KW-0285">Flavoprotein</keyword>
<evidence type="ECO:0000256" key="2">
    <source>
        <dbReference type="ARBA" id="ARBA00005025"/>
    </source>
</evidence>
<dbReference type="FunFam" id="3.40.50.1220:FF:000008">
    <property type="entry name" value="Acetolactate synthase"/>
    <property type="match status" value="1"/>
</dbReference>
<comment type="cofactor">
    <cofactor evidence="14">
        <name>thiamine diphosphate</name>
        <dbReference type="ChEBI" id="CHEBI:58937"/>
    </cofactor>
    <text evidence="14">Binds 1 thiamine pyrophosphate per subunit.</text>
</comment>
<comment type="catalytic activity">
    <reaction evidence="13 14">
        <text>2 pyruvate + H(+) = (2S)-2-acetolactate + CO2</text>
        <dbReference type="Rhea" id="RHEA:25249"/>
        <dbReference type="ChEBI" id="CHEBI:15361"/>
        <dbReference type="ChEBI" id="CHEBI:15378"/>
        <dbReference type="ChEBI" id="CHEBI:16526"/>
        <dbReference type="ChEBI" id="CHEBI:58476"/>
        <dbReference type="EC" id="2.2.1.6"/>
    </reaction>
</comment>
<dbReference type="GO" id="GO:0009097">
    <property type="term" value="P:isoleucine biosynthetic process"/>
    <property type="evidence" value="ECO:0007669"/>
    <property type="project" value="UniProtKB-UniPathway"/>
</dbReference>
<feature type="domain" description="Thiamine pyrophosphate enzyme N-terminal TPP-binding" evidence="17">
    <location>
        <begin position="23"/>
        <end position="137"/>
    </location>
</feature>
<keyword evidence="12 14" id="KW-0100">Branched-chain amino acid biosynthesis</keyword>
<dbReference type="CDD" id="cd02015">
    <property type="entry name" value="TPP_AHAS"/>
    <property type="match status" value="1"/>
</dbReference>
<dbReference type="SUPFAM" id="SSF52467">
    <property type="entry name" value="DHS-like NAD/FAD-binding domain"/>
    <property type="match status" value="1"/>
</dbReference>
<dbReference type="Proteomes" id="UP000266183">
    <property type="component" value="Chromosome"/>
</dbReference>
<dbReference type="UniPathway" id="UPA00047">
    <property type="reaction ID" value="UER00055"/>
</dbReference>
<evidence type="ECO:0000256" key="12">
    <source>
        <dbReference type="ARBA" id="ARBA00023304"/>
    </source>
</evidence>
<reference evidence="19" key="1">
    <citation type="submission" date="2018-09" db="EMBL/GenBank/DDBJ databases">
        <title>Chryseolinea sp. KIS68-18 isolated from soil.</title>
        <authorList>
            <person name="Weon H.-Y."/>
            <person name="Kwon S.-W."/>
            <person name="Lee S.A."/>
        </authorList>
    </citation>
    <scope>NUCLEOTIDE SEQUENCE [LARGE SCALE GENOMIC DNA]</scope>
    <source>
        <strain evidence="19">KIS68-18</strain>
    </source>
</reference>
<dbReference type="UniPathway" id="UPA00049">
    <property type="reaction ID" value="UER00059"/>
</dbReference>
<evidence type="ECO:0000259" key="16">
    <source>
        <dbReference type="Pfam" id="PF02775"/>
    </source>
</evidence>
<dbReference type="GO" id="GO:0030976">
    <property type="term" value="F:thiamine pyrophosphate binding"/>
    <property type="evidence" value="ECO:0007669"/>
    <property type="project" value="UniProtKB-UniRule"/>
</dbReference>
<keyword evidence="10 14" id="KW-0460">Magnesium</keyword>
<accession>A0A385SNF8</accession>
<dbReference type="EMBL" id="CP032382">
    <property type="protein sequence ID" value="AYB31475.1"/>
    <property type="molecule type" value="Genomic_DNA"/>
</dbReference>
<dbReference type="EC" id="2.2.1.6" evidence="4 14"/>
<dbReference type="NCBIfam" id="TIGR00118">
    <property type="entry name" value="acolac_lg"/>
    <property type="match status" value="1"/>
</dbReference>
<dbReference type="PANTHER" id="PTHR18968:SF13">
    <property type="entry name" value="ACETOLACTATE SYNTHASE CATALYTIC SUBUNIT, MITOCHONDRIAL"/>
    <property type="match status" value="1"/>
</dbReference>
<dbReference type="InterPro" id="IPR029061">
    <property type="entry name" value="THDP-binding"/>
</dbReference>
<dbReference type="AlphaFoldDB" id="A0A385SNF8"/>
<dbReference type="InterPro" id="IPR012001">
    <property type="entry name" value="Thiamin_PyroP_enz_TPP-bd_dom"/>
</dbReference>
<evidence type="ECO:0000256" key="6">
    <source>
        <dbReference type="ARBA" id="ARBA00022630"/>
    </source>
</evidence>
<dbReference type="Gene3D" id="3.40.50.1220">
    <property type="entry name" value="TPP-binding domain"/>
    <property type="match status" value="1"/>
</dbReference>
<dbReference type="FunFam" id="3.40.50.970:FF:000007">
    <property type="entry name" value="Acetolactate synthase"/>
    <property type="match status" value="1"/>
</dbReference>
<dbReference type="Pfam" id="PF02775">
    <property type="entry name" value="TPP_enzyme_C"/>
    <property type="match status" value="1"/>
</dbReference>
<evidence type="ECO:0000256" key="14">
    <source>
        <dbReference type="RuleBase" id="RU003591"/>
    </source>
</evidence>
<evidence type="ECO:0000256" key="8">
    <source>
        <dbReference type="ARBA" id="ARBA00022723"/>
    </source>
</evidence>
<evidence type="ECO:0000256" key="7">
    <source>
        <dbReference type="ARBA" id="ARBA00022679"/>
    </source>
</evidence>
<dbReference type="SUPFAM" id="SSF52518">
    <property type="entry name" value="Thiamin diphosphate-binding fold (THDP-binding)"/>
    <property type="match status" value="2"/>
</dbReference>
<evidence type="ECO:0000256" key="10">
    <source>
        <dbReference type="ARBA" id="ARBA00022842"/>
    </source>
</evidence>
<evidence type="ECO:0000259" key="15">
    <source>
        <dbReference type="Pfam" id="PF00205"/>
    </source>
</evidence>
<evidence type="ECO:0000256" key="5">
    <source>
        <dbReference type="ARBA" id="ARBA00022605"/>
    </source>
</evidence>
<protein>
    <recommendedName>
        <fullName evidence="4 14">Acetolactate synthase</fullName>
        <ecNumber evidence="4 14">2.2.1.6</ecNumber>
    </recommendedName>
</protein>
<dbReference type="InterPro" id="IPR000399">
    <property type="entry name" value="TPP-bd_CS"/>
</dbReference>
<dbReference type="Pfam" id="PF02776">
    <property type="entry name" value="TPP_enzyme_N"/>
    <property type="match status" value="1"/>
</dbReference>
<keyword evidence="11 14" id="KW-0786">Thiamine pyrophosphate</keyword>
<evidence type="ECO:0000313" key="18">
    <source>
        <dbReference type="EMBL" id="AYB31475.1"/>
    </source>
</evidence>
<keyword evidence="9" id="KW-0274">FAD</keyword>
<dbReference type="CDD" id="cd07035">
    <property type="entry name" value="TPP_PYR_POX_like"/>
    <property type="match status" value="1"/>
</dbReference>